<reference evidence="1 2" key="1">
    <citation type="submission" date="2010-12" db="EMBL/GenBank/DDBJ databases">
        <title>The Genome Sequence of Coprobacillus sp. strain 29_1.</title>
        <authorList>
            <consortium name="The Broad Institute Genome Sequencing Platform"/>
            <person name="Earl A."/>
            <person name="Ward D."/>
            <person name="Feldgarden M."/>
            <person name="Gevers D."/>
            <person name="Daigneault M."/>
            <person name="Sibley C.D."/>
            <person name="White A."/>
            <person name="Strauss J."/>
            <person name="Allen-Vercoe E."/>
            <person name="Young S.K."/>
            <person name="Zeng Q."/>
            <person name="Gargeya S."/>
            <person name="Fitzgerald M."/>
            <person name="Haas B."/>
            <person name="Abouelleil A."/>
            <person name="Alvarado L."/>
            <person name="Arachchi H.M."/>
            <person name="Berlin A."/>
            <person name="Brown A."/>
            <person name="Chapman S.B."/>
            <person name="Chen Z."/>
            <person name="Dunbar C."/>
            <person name="Freedman E."/>
            <person name="Gearin G."/>
            <person name="Gellesch M."/>
            <person name="Goldberg J."/>
            <person name="Griggs A."/>
            <person name="Gujja S."/>
            <person name="Heilman E."/>
            <person name="Heiman D."/>
            <person name="Howarth C."/>
            <person name="Larson L."/>
            <person name="Lui A."/>
            <person name="MacDonald P.J.P."/>
            <person name="Mehta T."/>
            <person name="Montmayeur A."/>
            <person name="Murphy C."/>
            <person name="Neiman D."/>
            <person name="Pearson M."/>
            <person name="Priest M."/>
            <person name="Roberts A."/>
            <person name="Saif S."/>
            <person name="Shea T."/>
            <person name="Shenoy N."/>
            <person name="Sisk P."/>
            <person name="Stolte C."/>
            <person name="Sykes S."/>
            <person name="White J."/>
            <person name="Yandava C."/>
            <person name="Nusbaum C."/>
            <person name="Birren B."/>
        </authorList>
    </citation>
    <scope>NUCLEOTIDE SEQUENCE [LARGE SCALE GENOMIC DNA]</scope>
    <source>
        <strain evidence="1 2">29_1</strain>
    </source>
</reference>
<evidence type="ECO:0000313" key="2">
    <source>
        <dbReference type="Proteomes" id="UP000003157"/>
    </source>
</evidence>
<evidence type="ECO:0000313" key="1">
    <source>
        <dbReference type="EMBL" id="EFW05881.1"/>
    </source>
</evidence>
<proteinExistence type="predicted"/>
<dbReference type="EMBL" id="ADKX01000012">
    <property type="protein sequence ID" value="EFW05881.1"/>
    <property type="molecule type" value="Genomic_DNA"/>
</dbReference>
<dbReference type="Proteomes" id="UP000003157">
    <property type="component" value="Unassembled WGS sequence"/>
</dbReference>
<dbReference type="GeneID" id="78228742"/>
<protein>
    <submittedName>
        <fullName evidence="1">Uncharacterized protein</fullName>
    </submittedName>
</protein>
<gene>
    <name evidence="1" type="ORF">HMPREF9488_00848</name>
</gene>
<comment type="caution">
    <text evidence="1">The sequence shown here is derived from an EMBL/GenBank/DDBJ whole genome shotgun (WGS) entry which is preliminary data.</text>
</comment>
<dbReference type="HOGENOM" id="CLU_2878166_0_0_9"/>
<dbReference type="STRING" id="100884.GCA_000269565_00853"/>
<dbReference type="AlphaFoldDB" id="E7G7W0"/>
<accession>E7G7W0</accession>
<keyword evidence="2" id="KW-1185">Reference proteome</keyword>
<name>E7G7W0_9FIRM</name>
<sequence length="63" mass="7322">MKCKKITITDITDCLICTYDDGIFYFGVESDTAEIIVQMVNEAIYLKPIQFKLNSDYDMEEIE</sequence>
<organism evidence="1 2">
    <name type="scientific">Coprobacillus cateniformis</name>
    <dbReference type="NCBI Taxonomy" id="100884"/>
    <lineage>
        <taxon>Bacteria</taxon>
        <taxon>Bacillati</taxon>
        <taxon>Bacillota</taxon>
        <taxon>Erysipelotrichia</taxon>
        <taxon>Erysipelotrichales</taxon>
        <taxon>Coprobacillaceae</taxon>
        <taxon>Coprobacillus</taxon>
    </lineage>
</organism>
<dbReference type="RefSeq" id="WP_008787964.1">
    <property type="nucleotide sequence ID" value="NZ_AKCB01000001.1"/>
</dbReference>